<evidence type="ECO:0000256" key="3">
    <source>
        <dbReference type="ARBA" id="ARBA00022737"/>
    </source>
</evidence>
<evidence type="ECO:0000313" key="4">
    <source>
        <dbReference type="EMBL" id="KAH3741231.1"/>
    </source>
</evidence>
<keyword evidence="1" id="KW-0433">Leucine-rich repeat</keyword>
<comment type="caution">
    <text evidence="4">The sequence shown here is derived from an EMBL/GenBank/DDBJ whole genome shotgun (WGS) entry which is preliminary data.</text>
</comment>
<protein>
    <submittedName>
        <fullName evidence="4">Uncharacterized protein</fullName>
    </submittedName>
</protein>
<evidence type="ECO:0000256" key="1">
    <source>
        <dbReference type="ARBA" id="ARBA00022614"/>
    </source>
</evidence>
<dbReference type="SUPFAM" id="SSF52058">
    <property type="entry name" value="L domain-like"/>
    <property type="match status" value="1"/>
</dbReference>
<dbReference type="InterPro" id="IPR001611">
    <property type="entry name" value="Leu-rich_rpt"/>
</dbReference>
<sequence length="522" mass="59901">MNCPKHFLCYCQKEHDNLDHSDSEFSSINCTGNRITEKMNFEMIENVTIREFVLHNTSINRITNQTLSYLRMSDLKIADQYTHIDKNAFVSLQNTLTNISLININVSRTWNLDFLRDLHIKYLSLNRNGNYPEHLPDAMFRNLNLTELRFLSMQDCGIVEIMDDSFAGLVSLETLDLSHNNIPQIGKWIQVLTNLKTVNLSHNGRLIYVGDNAFYTLHKLETLDLSHTGINAILESAFVGLENSLKVLSIHHAQLQHGHFSTMRILRKLQSLDISYNKIVEMHNTSFIGFASLQELDISGQRDRQGREVVSLNFIDSVFRGLEQTLKVLNLRDLMLTSVPLAALSPLINLEVIELSDNDFTEIYEDFFYGVHASTIYMKHMKVNEVSSDAFRTNTRGLHVVFDDNDIANLSFILDTDRCKFRRISFLDNPVQCDCDVLEIVSTKRVSEIIGACHDGIFRGEELSTLHKLPVTKTICDTQSFENVTTNCVYVTRSCALYISIDLRLYLWVILSCFSVSYFVYI</sequence>
<dbReference type="Proteomes" id="UP000828390">
    <property type="component" value="Unassembled WGS sequence"/>
</dbReference>
<keyword evidence="5" id="KW-1185">Reference proteome</keyword>
<gene>
    <name evidence="4" type="ORF">DPMN_047952</name>
</gene>
<dbReference type="InterPro" id="IPR003591">
    <property type="entry name" value="Leu-rich_rpt_typical-subtyp"/>
</dbReference>
<dbReference type="Pfam" id="PF13855">
    <property type="entry name" value="LRR_8"/>
    <property type="match status" value="2"/>
</dbReference>
<dbReference type="Pfam" id="PF13306">
    <property type="entry name" value="LRR_5"/>
    <property type="match status" value="2"/>
</dbReference>
<dbReference type="InterPro" id="IPR026906">
    <property type="entry name" value="LRR_5"/>
</dbReference>
<dbReference type="GO" id="GO:0005886">
    <property type="term" value="C:plasma membrane"/>
    <property type="evidence" value="ECO:0007669"/>
    <property type="project" value="TreeGrafter"/>
</dbReference>
<proteinExistence type="predicted"/>
<dbReference type="AlphaFoldDB" id="A0A9D4DBC6"/>
<dbReference type="InterPro" id="IPR050541">
    <property type="entry name" value="LRR_TM_domain-containing"/>
</dbReference>
<dbReference type="Gene3D" id="3.80.10.10">
    <property type="entry name" value="Ribonuclease Inhibitor"/>
    <property type="match status" value="2"/>
</dbReference>
<keyword evidence="3" id="KW-0677">Repeat</keyword>
<dbReference type="InterPro" id="IPR032675">
    <property type="entry name" value="LRR_dom_sf"/>
</dbReference>
<evidence type="ECO:0000313" key="5">
    <source>
        <dbReference type="Proteomes" id="UP000828390"/>
    </source>
</evidence>
<reference evidence="4" key="2">
    <citation type="submission" date="2020-11" db="EMBL/GenBank/DDBJ databases">
        <authorList>
            <person name="McCartney M.A."/>
            <person name="Auch B."/>
            <person name="Kono T."/>
            <person name="Mallez S."/>
            <person name="Becker A."/>
            <person name="Gohl D.M."/>
            <person name="Silverstein K.A.T."/>
            <person name="Koren S."/>
            <person name="Bechman K.B."/>
            <person name="Herman A."/>
            <person name="Abrahante J.E."/>
            <person name="Garbe J."/>
        </authorList>
    </citation>
    <scope>NUCLEOTIDE SEQUENCE</scope>
    <source>
        <strain evidence="4">Duluth1</strain>
        <tissue evidence="4">Whole animal</tissue>
    </source>
</reference>
<dbReference type="PROSITE" id="PS51450">
    <property type="entry name" value="LRR"/>
    <property type="match status" value="1"/>
</dbReference>
<name>A0A9D4DBC6_DREPO</name>
<dbReference type="SUPFAM" id="SSF52047">
    <property type="entry name" value="RNI-like"/>
    <property type="match status" value="1"/>
</dbReference>
<reference evidence="4" key="1">
    <citation type="journal article" date="2019" name="bioRxiv">
        <title>The Genome of the Zebra Mussel, Dreissena polymorpha: A Resource for Invasive Species Research.</title>
        <authorList>
            <person name="McCartney M.A."/>
            <person name="Auch B."/>
            <person name="Kono T."/>
            <person name="Mallez S."/>
            <person name="Zhang Y."/>
            <person name="Obille A."/>
            <person name="Becker A."/>
            <person name="Abrahante J.E."/>
            <person name="Garbe J."/>
            <person name="Badalamenti J.P."/>
            <person name="Herman A."/>
            <person name="Mangelson H."/>
            <person name="Liachko I."/>
            <person name="Sullivan S."/>
            <person name="Sone E.D."/>
            <person name="Koren S."/>
            <person name="Silverstein K.A.T."/>
            <person name="Beckman K.B."/>
            <person name="Gohl D.M."/>
        </authorList>
    </citation>
    <scope>NUCLEOTIDE SEQUENCE</scope>
    <source>
        <strain evidence="4">Duluth1</strain>
        <tissue evidence="4">Whole animal</tissue>
    </source>
</reference>
<dbReference type="PRINTS" id="PR00019">
    <property type="entry name" value="LEURICHRPT"/>
</dbReference>
<keyword evidence="2" id="KW-0732">Signal</keyword>
<organism evidence="4 5">
    <name type="scientific">Dreissena polymorpha</name>
    <name type="common">Zebra mussel</name>
    <name type="synonym">Mytilus polymorpha</name>
    <dbReference type="NCBI Taxonomy" id="45954"/>
    <lineage>
        <taxon>Eukaryota</taxon>
        <taxon>Metazoa</taxon>
        <taxon>Spiralia</taxon>
        <taxon>Lophotrochozoa</taxon>
        <taxon>Mollusca</taxon>
        <taxon>Bivalvia</taxon>
        <taxon>Autobranchia</taxon>
        <taxon>Heteroconchia</taxon>
        <taxon>Euheterodonta</taxon>
        <taxon>Imparidentia</taxon>
        <taxon>Neoheterodontei</taxon>
        <taxon>Myida</taxon>
        <taxon>Dreissenoidea</taxon>
        <taxon>Dreissenidae</taxon>
        <taxon>Dreissena</taxon>
    </lineage>
</organism>
<dbReference type="SMART" id="SM00369">
    <property type="entry name" value="LRR_TYP"/>
    <property type="match status" value="6"/>
</dbReference>
<accession>A0A9D4DBC6</accession>
<evidence type="ECO:0000256" key="2">
    <source>
        <dbReference type="ARBA" id="ARBA00022729"/>
    </source>
</evidence>
<dbReference type="PANTHER" id="PTHR24369">
    <property type="entry name" value="ANTIGEN BSP, PUTATIVE-RELATED"/>
    <property type="match status" value="1"/>
</dbReference>
<dbReference type="PANTHER" id="PTHR24369:SF210">
    <property type="entry name" value="CHAOPTIN-RELATED"/>
    <property type="match status" value="1"/>
</dbReference>
<dbReference type="EMBL" id="JAIWYP010000011">
    <property type="protein sequence ID" value="KAH3741231.1"/>
    <property type="molecule type" value="Genomic_DNA"/>
</dbReference>